<reference evidence="2" key="3">
    <citation type="submission" date="2025-08" db="UniProtKB">
        <authorList>
            <consortium name="Ensembl"/>
        </authorList>
    </citation>
    <scope>IDENTIFICATION</scope>
</reference>
<feature type="compositionally biased region" description="Gly residues" evidence="1">
    <location>
        <begin position="991"/>
        <end position="1006"/>
    </location>
</feature>
<evidence type="ECO:0000313" key="3">
    <source>
        <dbReference type="Proteomes" id="UP000007267"/>
    </source>
</evidence>
<dbReference type="InterPro" id="IPR026054">
    <property type="entry name" value="Nucleoporin"/>
</dbReference>
<dbReference type="PANTHER" id="PTHR23193:SF5">
    <property type="entry name" value="NUCLEAR ENVELOPE PORE MEMBRANE PROTEIN POM 121C-RELATED"/>
    <property type="match status" value="1"/>
</dbReference>
<name>K7FHJ5_PELSI</name>
<dbReference type="Proteomes" id="UP000007267">
    <property type="component" value="Unassembled WGS sequence"/>
</dbReference>
<feature type="compositionally biased region" description="Low complexity" evidence="1">
    <location>
        <begin position="551"/>
        <end position="577"/>
    </location>
</feature>
<dbReference type="Pfam" id="PF15229">
    <property type="entry name" value="POM121"/>
    <property type="match status" value="1"/>
</dbReference>
<dbReference type="GO" id="GO:0017056">
    <property type="term" value="F:structural constituent of nuclear pore"/>
    <property type="evidence" value="ECO:0007669"/>
    <property type="project" value="TreeGrafter"/>
</dbReference>
<organism evidence="2 3">
    <name type="scientific">Pelodiscus sinensis</name>
    <name type="common">Chinese softshell turtle</name>
    <name type="synonym">Trionyx sinensis</name>
    <dbReference type="NCBI Taxonomy" id="13735"/>
    <lineage>
        <taxon>Eukaryota</taxon>
        <taxon>Metazoa</taxon>
        <taxon>Chordata</taxon>
        <taxon>Craniata</taxon>
        <taxon>Vertebrata</taxon>
        <taxon>Euteleostomi</taxon>
        <taxon>Archelosauria</taxon>
        <taxon>Testudinata</taxon>
        <taxon>Testudines</taxon>
        <taxon>Cryptodira</taxon>
        <taxon>Trionychia</taxon>
        <taxon>Trionychidae</taxon>
        <taxon>Pelodiscus</taxon>
    </lineage>
</organism>
<feature type="compositionally biased region" description="Basic and acidic residues" evidence="1">
    <location>
        <begin position="286"/>
        <end position="301"/>
    </location>
</feature>
<dbReference type="GeneTree" id="ENSGT00940000153253"/>
<feature type="compositionally biased region" description="Low complexity" evidence="1">
    <location>
        <begin position="306"/>
        <end position="317"/>
    </location>
</feature>
<proteinExistence type="predicted"/>
<feature type="region of interest" description="Disordered" evidence="1">
    <location>
        <begin position="135"/>
        <end position="171"/>
    </location>
</feature>
<dbReference type="PANTHER" id="PTHR23193">
    <property type="entry name" value="NUCLEAR PORE COMPLEX PROTEIN NUP"/>
    <property type="match status" value="1"/>
</dbReference>
<dbReference type="GO" id="GO:0006405">
    <property type="term" value="P:RNA export from nucleus"/>
    <property type="evidence" value="ECO:0007669"/>
    <property type="project" value="TreeGrafter"/>
</dbReference>
<sequence>MGTNLFDPLRCAECLVISNRGVTWPYSLDFLCRDHLTPTRFVLTPRRRYPIQQAQYASLGTLPTVCLDGYQRKSVLSARNSHMVHSPVTVKIARPDSNLSRSPLLEQLSLPVALSCSSTLDPCAKETVLSALKDSRKRAVEEEQDQSFPSGQESKRRRHDSSGSGQSAFEPLVANGAPASLVPKPGTLKRALASQCLDDCLSKRSRTSSISSMNNIHAGGIPSSIRNAIASSYSSTRGLSKLWKRSGPSASPLSSPASSRSQTPERPSKKAREGDLHWSSTSTPVKSDKELQTEKAVETPARKKQSSLSSPSPSGSSGKRKRKIQLLSSRRGDQLTLVRGLCGAPPGGLGRAAGPPGPAEEKKAALQWFNKVLEEKTVDATPSPAAEPTAGARPLPLTMPSSGPTAVASASMVAGPGSLLESLAKMQSSQSTLVPADPAGAAVTSPLPLPTSPGVLGSGPLPTAGSDSKPAPALNFPAPSAAAQPLGGASSLPTPASCELGQTPSKPPSPPKPSVLFGALSAPPASQPGPAAASAAPLFKPIFGAPPKSESGTSSASGSSTAGAVSAGPAPASTAPSAAASTTFKPVFGNLAAPAAPLATAAPFTFKQASQPAPATDPTASSATDTPSVFAGLPSTLSAAGSGTKPAFSFGFGVPLAASTPSSTTATASTSAGTAQLFLFAALPNPGPSPAASLTPAAPAFQFGKPAPGAAAAPAPAAPAGSTFGTAHLSAAQAAPSTTTGFSLFGSTNLTSSTPPSTSQATLAFGAFGAKAKPPPPYPGVAAQPVFAPGTPESQQPTSKPAAGPASFSTPAFGFGASVAQSAAQPAFGNSSQPGFGGTNSQGSFGPTSAQPAFGGTTAVFSFGTATTSTTASFGSNPQPTKSSTGSLVFGGPSLSPFTFGAPSQQSPGASAFGIPTPALSGAAPAAPFGFGAGQNSSASTAAPFGSSLTQASGVQSAPFAFTVPGPADSKPAFGGTPTPAFGQSTPAPGAGPGGGTGTPGPGFGGARPPFGPSAPAFSIGAGSKSGPRQRLQARRQHPRKK</sequence>
<feature type="region of interest" description="Disordered" evidence="1">
    <location>
        <begin position="241"/>
        <end position="332"/>
    </location>
</feature>
<dbReference type="HOGENOM" id="CLU_011366_0_0_1"/>
<dbReference type="OMA" id="VCCIVCY"/>
<dbReference type="eggNOG" id="ENOG502R5GW">
    <property type="taxonomic scope" value="Eukaryota"/>
</dbReference>
<protein>
    <recommendedName>
        <fullName evidence="4">POM121 transmembrane nucleoporin C</fullName>
    </recommendedName>
</protein>
<dbReference type="GO" id="GO:0008139">
    <property type="term" value="F:nuclear localization sequence binding"/>
    <property type="evidence" value="ECO:0007669"/>
    <property type="project" value="TreeGrafter"/>
</dbReference>
<dbReference type="STRING" id="13735.ENSPSIP00000007505"/>
<reference evidence="3" key="2">
    <citation type="journal article" date="2013" name="Nat. Genet.">
        <title>The draft genomes of soft-shell turtle and green sea turtle yield insights into the development and evolution of the turtle-specific body plan.</title>
        <authorList>
            <person name="Wang Z."/>
            <person name="Pascual-Anaya J."/>
            <person name="Zadissa A."/>
            <person name="Li W."/>
            <person name="Niimura Y."/>
            <person name="Huang Z."/>
            <person name="Li C."/>
            <person name="White S."/>
            <person name="Xiong Z."/>
            <person name="Fang D."/>
            <person name="Wang B."/>
            <person name="Ming Y."/>
            <person name="Chen Y."/>
            <person name="Zheng Y."/>
            <person name="Kuraku S."/>
            <person name="Pignatelli M."/>
            <person name="Herrero J."/>
            <person name="Beal K."/>
            <person name="Nozawa M."/>
            <person name="Li Q."/>
            <person name="Wang J."/>
            <person name="Zhang H."/>
            <person name="Yu L."/>
            <person name="Shigenobu S."/>
            <person name="Wang J."/>
            <person name="Liu J."/>
            <person name="Flicek P."/>
            <person name="Searle S."/>
            <person name="Wang J."/>
            <person name="Kuratani S."/>
            <person name="Yin Y."/>
            <person name="Aken B."/>
            <person name="Zhang G."/>
            <person name="Irie N."/>
        </authorList>
    </citation>
    <scope>NUCLEOTIDE SEQUENCE [LARGE SCALE GENOMIC DNA]</scope>
    <source>
        <strain evidence="3">Daiwa-1</strain>
    </source>
</reference>
<feature type="compositionally biased region" description="Low complexity" evidence="1">
    <location>
        <begin position="518"/>
        <end position="538"/>
    </location>
</feature>
<dbReference type="AlphaFoldDB" id="K7FHJ5"/>
<accession>K7FHJ5</accession>
<feature type="region of interest" description="Disordered" evidence="1">
    <location>
        <begin position="826"/>
        <end position="851"/>
    </location>
</feature>
<evidence type="ECO:0000313" key="2">
    <source>
        <dbReference type="Ensembl" id="ENSPSIP00000007505.1"/>
    </source>
</evidence>
<dbReference type="GO" id="GO:0006606">
    <property type="term" value="P:protein import into nucleus"/>
    <property type="evidence" value="ECO:0007669"/>
    <property type="project" value="TreeGrafter"/>
</dbReference>
<keyword evidence="3" id="KW-1185">Reference proteome</keyword>
<feature type="region of interest" description="Disordered" evidence="1">
    <location>
        <begin position="776"/>
        <end position="807"/>
    </location>
</feature>
<feature type="region of interest" description="Disordered" evidence="1">
    <location>
        <begin position="963"/>
        <end position="1042"/>
    </location>
</feature>
<feature type="compositionally biased region" description="Basic residues" evidence="1">
    <location>
        <begin position="1032"/>
        <end position="1042"/>
    </location>
</feature>
<feature type="region of interest" description="Disordered" evidence="1">
    <location>
        <begin position="424"/>
        <end position="577"/>
    </location>
</feature>
<feature type="compositionally biased region" description="Basic and acidic residues" evidence="1">
    <location>
        <begin position="266"/>
        <end position="276"/>
    </location>
</feature>
<reference evidence="2" key="4">
    <citation type="submission" date="2025-09" db="UniProtKB">
        <authorList>
            <consortium name="Ensembl"/>
        </authorList>
    </citation>
    <scope>IDENTIFICATION</scope>
</reference>
<evidence type="ECO:0008006" key="4">
    <source>
        <dbReference type="Google" id="ProtNLM"/>
    </source>
</evidence>
<dbReference type="EMBL" id="AGCU01038471">
    <property type="status" value="NOT_ANNOTATED_CDS"/>
    <property type="molecule type" value="Genomic_DNA"/>
</dbReference>
<dbReference type="Ensembl" id="ENSPSIT00000007546.1">
    <property type="protein sequence ID" value="ENSPSIP00000007505.1"/>
    <property type="gene ID" value="ENSPSIG00000006813.1"/>
</dbReference>
<feature type="region of interest" description="Disordered" evidence="1">
    <location>
        <begin position="377"/>
        <end position="411"/>
    </location>
</feature>
<feature type="compositionally biased region" description="Polar residues" evidence="1">
    <location>
        <begin position="841"/>
        <end position="851"/>
    </location>
</feature>
<reference evidence="3" key="1">
    <citation type="submission" date="2011-10" db="EMBL/GenBank/DDBJ databases">
        <authorList>
            <consortium name="Soft-shell Turtle Genome Consortium"/>
        </authorList>
    </citation>
    <scope>NUCLEOTIDE SEQUENCE [LARGE SCALE GENOMIC DNA]</scope>
    <source>
        <strain evidence="3">Daiwa-1</strain>
    </source>
</reference>
<evidence type="ECO:0000256" key="1">
    <source>
        <dbReference type="SAM" id="MobiDB-lite"/>
    </source>
</evidence>
<dbReference type="GO" id="GO:0005643">
    <property type="term" value="C:nuclear pore"/>
    <property type="evidence" value="ECO:0007669"/>
    <property type="project" value="TreeGrafter"/>
</dbReference>
<feature type="compositionally biased region" description="Low complexity" evidence="1">
    <location>
        <begin position="245"/>
        <end position="261"/>
    </location>
</feature>